<dbReference type="Gene3D" id="3.40.50.12780">
    <property type="entry name" value="N-terminal domain of ligase-like"/>
    <property type="match status" value="1"/>
</dbReference>
<dbReference type="InterPro" id="IPR042099">
    <property type="entry name" value="ANL_N_sf"/>
</dbReference>
<evidence type="ECO:0000256" key="1">
    <source>
        <dbReference type="ARBA" id="ARBA00006432"/>
    </source>
</evidence>
<dbReference type="FunFam" id="3.30.300.30:FF:000008">
    <property type="entry name" value="2,3-dihydroxybenzoate-AMP ligase"/>
    <property type="match status" value="1"/>
</dbReference>
<name>A0A4V3CA24_9ACTN</name>
<dbReference type="EMBL" id="SNWQ01000007">
    <property type="protein sequence ID" value="TDO48436.1"/>
    <property type="molecule type" value="Genomic_DNA"/>
</dbReference>
<sequence length="504" mass="54935">MIGNQGGNQGLGSWPRRRARLSPGAVALSQGARELTYAELADRVDRWASALTRLGVRRGDRVAWLGANDIATFEAFFATTLLGAVFVPLNTRLAPVELRYLLEDCEPTVVVIGGGVDQLEGYSLSRMAELVEAADPLVDEPEVALDHPALILYTSGTTGKPKGAVLTHANLTWNTVNQLVQFDLHEPDRALCIAPLFHAVGLGQITLPTLLKGGRVEVVTKFDAGTILELIHRLRITSFSCVPTMLQLMAEHPSWPDVDLSSLEHVIYGGSSIKASVALEWLDRGVAVLQGYGMTEASPGVYMAVHDGATEHPTSIGVPHFFTDVAHRSDDGKVAEIELGGPGRELLIRGPHVFAGYWNRPDETNDSLVDEQWFRTGDVVRSDPDGWSYVVDRVKDVIISGGENIYPAEVEAVAVTFEGVRSAAVVGTPDERWGEVGVAFVEPFAGARIDEQALRRHFETHLARFKVPRDIEIVGELPRNATGKVLRSALRNNLRPSDSPRENK</sequence>
<gene>
    <name evidence="5" type="ORF">EV643_10765</name>
</gene>
<evidence type="ECO:0000259" key="4">
    <source>
        <dbReference type="Pfam" id="PF13193"/>
    </source>
</evidence>
<feature type="domain" description="AMP-binding enzyme C-terminal" evidence="4">
    <location>
        <begin position="409"/>
        <end position="484"/>
    </location>
</feature>
<dbReference type="InterPro" id="IPR020845">
    <property type="entry name" value="AMP-binding_CS"/>
</dbReference>
<evidence type="ECO:0000256" key="2">
    <source>
        <dbReference type="ARBA" id="ARBA00022598"/>
    </source>
</evidence>
<dbReference type="Pfam" id="PF13193">
    <property type="entry name" value="AMP-binding_C"/>
    <property type="match status" value="1"/>
</dbReference>
<accession>A0A4V3CA24</accession>
<dbReference type="InterPro" id="IPR000873">
    <property type="entry name" value="AMP-dep_synth/lig_dom"/>
</dbReference>
<dbReference type="InterPro" id="IPR050237">
    <property type="entry name" value="ATP-dep_AMP-bd_enzyme"/>
</dbReference>
<dbReference type="Proteomes" id="UP000295388">
    <property type="component" value="Unassembled WGS sequence"/>
</dbReference>
<dbReference type="InterPro" id="IPR025110">
    <property type="entry name" value="AMP-bd_C"/>
</dbReference>
<comment type="similarity">
    <text evidence="1">Belongs to the ATP-dependent AMP-binding enzyme family.</text>
</comment>
<evidence type="ECO:0000313" key="6">
    <source>
        <dbReference type="Proteomes" id="UP000295388"/>
    </source>
</evidence>
<dbReference type="Gene3D" id="3.30.300.30">
    <property type="match status" value="1"/>
</dbReference>
<proteinExistence type="inferred from homology"/>
<evidence type="ECO:0000313" key="5">
    <source>
        <dbReference type="EMBL" id="TDO48436.1"/>
    </source>
</evidence>
<dbReference type="GO" id="GO:0016878">
    <property type="term" value="F:acid-thiol ligase activity"/>
    <property type="evidence" value="ECO:0007669"/>
    <property type="project" value="UniProtKB-ARBA"/>
</dbReference>
<protein>
    <submittedName>
        <fullName evidence="5">Fatty-acyl-CoA synthase</fullName>
    </submittedName>
</protein>
<feature type="domain" description="AMP-dependent synthetase/ligase" evidence="3">
    <location>
        <begin position="16"/>
        <end position="358"/>
    </location>
</feature>
<dbReference type="AlphaFoldDB" id="A0A4V3CA24"/>
<reference evidence="5 6" key="1">
    <citation type="submission" date="2019-03" db="EMBL/GenBank/DDBJ databases">
        <title>Genomic Encyclopedia of Type Strains, Phase III (KMG-III): the genomes of soil and plant-associated and newly described type strains.</title>
        <authorList>
            <person name="Whitman W."/>
        </authorList>
    </citation>
    <scope>NUCLEOTIDE SEQUENCE [LARGE SCALE GENOMIC DNA]</scope>
    <source>
        <strain evidence="5 6">VKM Ac-2527</strain>
    </source>
</reference>
<dbReference type="OrthoDB" id="9803968at2"/>
<dbReference type="RefSeq" id="WP_133800868.1">
    <property type="nucleotide sequence ID" value="NZ_SNWQ01000007.1"/>
</dbReference>
<dbReference type="PANTHER" id="PTHR43767">
    <property type="entry name" value="LONG-CHAIN-FATTY-ACID--COA LIGASE"/>
    <property type="match status" value="1"/>
</dbReference>
<keyword evidence="6" id="KW-1185">Reference proteome</keyword>
<dbReference type="InterPro" id="IPR045851">
    <property type="entry name" value="AMP-bd_C_sf"/>
</dbReference>
<dbReference type="PANTHER" id="PTHR43767:SF1">
    <property type="entry name" value="NONRIBOSOMAL PEPTIDE SYNTHASE PES1 (EUROFUNG)-RELATED"/>
    <property type="match status" value="1"/>
</dbReference>
<evidence type="ECO:0000259" key="3">
    <source>
        <dbReference type="Pfam" id="PF00501"/>
    </source>
</evidence>
<dbReference type="SUPFAM" id="SSF56801">
    <property type="entry name" value="Acetyl-CoA synthetase-like"/>
    <property type="match status" value="1"/>
</dbReference>
<dbReference type="Pfam" id="PF00501">
    <property type="entry name" value="AMP-binding"/>
    <property type="match status" value="1"/>
</dbReference>
<organism evidence="5 6">
    <name type="scientific">Kribbella caucasensis</name>
    <dbReference type="NCBI Taxonomy" id="2512215"/>
    <lineage>
        <taxon>Bacteria</taxon>
        <taxon>Bacillati</taxon>
        <taxon>Actinomycetota</taxon>
        <taxon>Actinomycetes</taxon>
        <taxon>Propionibacteriales</taxon>
        <taxon>Kribbellaceae</taxon>
        <taxon>Kribbella</taxon>
    </lineage>
</organism>
<keyword evidence="2" id="KW-0436">Ligase</keyword>
<comment type="caution">
    <text evidence="5">The sequence shown here is derived from an EMBL/GenBank/DDBJ whole genome shotgun (WGS) entry which is preliminary data.</text>
</comment>
<dbReference type="PROSITE" id="PS00455">
    <property type="entry name" value="AMP_BINDING"/>
    <property type="match status" value="1"/>
</dbReference>
<dbReference type="CDD" id="cd17631">
    <property type="entry name" value="FACL_FadD13-like"/>
    <property type="match status" value="1"/>
</dbReference>